<proteinExistence type="inferred from homology"/>
<dbReference type="SUPFAM" id="SSF51445">
    <property type="entry name" value="(Trans)glycosidases"/>
    <property type="match status" value="1"/>
</dbReference>
<evidence type="ECO:0000313" key="5">
    <source>
        <dbReference type="EMBL" id="CAK1543470.1"/>
    </source>
</evidence>
<dbReference type="AlphaFoldDB" id="A0AAV1J225"/>
<dbReference type="InterPro" id="IPR001360">
    <property type="entry name" value="Glyco_hydro_1"/>
</dbReference>
<dbReference type="EMBL" id="CAVLEF010000004">
    <property type="protein sequence ID" value="CAK1543470.1"/>
    <property type="molecule type" value="Genomic_DNA"/>
</dbReference>
<evidence type="ECO:0000313" key="6">
    <source>
        <dbReference type="Proteomes" id="UP001497472"/>
    </source>
</evidence>
<dbReference type="PANTHER" id="PTHR10353">
    <property type="entry name" value="GLYCOSYL HYDROLASE"/>
    <property type="match status" value="1"/>
</dbReference>
<evidence type="ECO:0000256" key="4">
    <source>
        <dbReference type="RuleBase" id="RU003690"/>
    </source>
</evidence>
<dbReference type="InterPro" id="IPR017853">
    <property type="entry name" value="GH"/>
</dbReference>
<dbReference type="PRINTS" id="PR00131">
    <property type="entry name" value="GLHYDRLASE1"/>
</dbReference>
<accession>A0AAV1J225</accession>
<evidence type="ECO:0000256" key="2">
    <source>
        <dbReference type="ARBA" id="ARBA00022801"/>
    </source>
</evidence>
<keyword evidence="6" id="KW-1185">Reference proteome</keyword>
<comment type="caution">
    <text evidence="5">The sequence shown here is derived from an EMBL/GenBank/DDBJ whole genome shotgun (WGS) entry which is preliminary data.</text>
</comment>
<name>A0AAV1J225_9NEOP</name>
<dbReference type="PANTHER" id="PTHR10353:SF36">
    <property type="entry name" value="LP05116P"/>
    <property type="match status" value="1"/>
</dbReference>
<comment type="similarity">
    <text evidence="1 4">Belongs to the glycosyl hydrolase 1 family.</text>
</comment>
<protein>
    <recommendedName>
        <fullName evidence="7">Beta-glucosidase</fullName>
    </recommendedName>
</protein>
<sequence>MSTYVKEEELRRISLPNNLIWIDPIDSNAVELAKLGMEYMVGRYSHAIHSKEGGWPKAVEEQLLKYSLEHGFRKSKLPAFTEEEKALARGTADFYGLNYYTARVIRPAHGAETGPWFTDGSPEIDAILGPPPNAKTSATPVLPLSPVGLRKILSYIKQEYGDIEIFITENGYAGGKEFSDYNRTEFIRDHLEQVLLAIKEDHVNVSSYTYWSLFDAFEWGSGYT</sequence>
<organism evidence="5 6">
    <name type="scientific">Leptosia nina</name>
    <dbReference type="NCBI Taxonomy" id="320188"/>
    <lineage>
        <taxon>Eukaryota</taxon>
        <taxon>Metazoa</taxon>
        <taxon>Ecdysozoa</taxon>
        <taxon>Arthropoda</taxon>
        <taxon>Hexapoda</taxon>
        <taxon>Insecta</taxon>
        <taxon>Pterygota</taxon>
        <taxon>Neoptera</taxon>
        <taxon>Endopterygota</taxon>
        <taxon>Lepidoptera</taxon>
        <taxon>Glossata</taxon>
        <taxon>Ditrysia</taxon>
        <taxon>Papilionoidea</taxon>
        <taxon>Pieridae</taxon>
        <taxon>Pierinae</taxon>
        <taxon>Leptosia</taxon>
    </lineage>
</organism>
<gene>
    <name evidence="5" type="ORF">LNINA_LOCUS3285</name>
</gene>
<evidence type="ECO:0008006" key="7">
    <source>
        <dbReference type="Google" id="ProtNLM"/>
    </source>
</evidence>
<keyword evidence="3" id="KW-0326">Glycosidase</keyword>
<dbReference type="Proteomes" id="UP001497472">
    <property type="component" value="Unassembled WGS sequence"/>
</dbReference>
<evidence type="ECO:0000256" key="3">
    <source>
        <dbReference type="ARBA" id="ARBA00023295"/>
    </source>
</evidence>
<keyword evidence="2" id="KW-0378">Hydrolase</keyword>
<dbReference type="Pfam" id="PF00232">
    <property type="entry name" value="Glyco_hydro_1"/>
    <property type="match status" value="1"/>
</dbReference>
<dbReference type="GO" id="GO:0005975">
    <property type="term" value="P:carbohydrate metabolic process"/>
    <property type="evidence" value="ECO:0007669"/>
    <property type="project" value="InterPro"/>
</dbReference>
<reference evidence="5 6" key="1">
    <citation type="submission" date="2023-11" db="EMBL/GenBank/DDBJ databases">
        <authorList>
            <person name="Okamura Y."/>
        </authorList>
    </citation>
    <scope>NUCLEOTIDE SEQUENCE [LARGE SCALE GENOMIC DNA]</scope>
</reference>
<evidence type="ECO:0000256" key="1">
    <source>
        <dbReference type="ARBA" id="ARBA00010838"/>
    </source>
</evidence>
<dbReference type="Gene3D" id="3.20.20.80">
    <property type="entry name" value="Glycosidases"/>
    <property type="match status" value="1"/>
</dbReference>
<dbReference type="GO" id="GO:0008422">
    <property type="term" value="F:beta-glucosidase activity"/>
    <property type="evidence" value="ECO:0007669"/>
    <property type="project" value="TreeGrafter"/>
</dbReference>